<dbReference type="InterPro" id="IPR036047">
    <property type="entry name" value="F-box-like_dom_sf"/>
</dbReference>
<evidence type="ECO:0000313" key="2">
    <source>
        <dbReference type="EMBL" id="OWM64599.1"/>
    </source>
</evidence>
<dbReference type="Proteomes" id="UP000197138">
    <property type="component" value="Unassembled WGS sequence"/>
</dbReference>
<dbReference type="InterPro" id="IPR006566">
    <property type="entry name" value="FBD"/>
</dbReference>
<organism evidence="2 3">
    <name type="scientific">Punica granatum</name>
    <name type="common">Pomegranate</name>
    <dbReference type="NCBI Taxonomy" id="22663"/>
    <lineage>
        <taxon>Eukaryota</taxon>
        <taxon>Viridiplantae</taxon>
        <taxon>Streptophyta</taxon>
        <taxon>Embryophyta</taxon>
        <taxon>Tracheophyta</taxon>
        <taxon>Spermatophyta</taxon>
        <taxon>Magnoliopsida</taxon>
        <taxon>eudicotyledons</taxon>
        <taxon>Gunneridae</taxon>
        <taxon>Pentapetalae</taxon>
        <taxon>rosids</taxon>
        <taxon>malvids</taxon>
        <taxon>Myrtales</taxon>
        <taxon>Lythraceae</taxon>
        <taxon>Punica</taxon>
    </lineage>
</organism>
<dbReference type="EMBL" id="MTKT01005809">
    <property type="protein sequence ID" value="OWM64599.1"/>
    <property type="molecule type" value="Genomic_DNA"/>
</dbReference>
<dbReference type="SUPFAM" id="SSF81383">
    <property type="entry name" value="F-box domain"/>
    <property type="match status" value="1"/>
</dbReference>
<dbReference type="Pfam" id="PF08387">
    <property type="entry name" value="FBD"/>
    <property type="match status" value="1"/>
</dbReference>
<dbReference type="InterPro" id="IPR053772">
    <property type="entry name" value="At1g61320/At1g61330-like"/>
</dbReference>
<reference evidence="3" key="1">
    <citation type="journal article" date="2017" name="Plant J.">
        <title>The pomegranate (Punica granatum L.) genome and the genomics of punicalagin biosynthesis.</title>
        <authorList>
            <person name="Qin G."/>
            <person name="Xu C."/>
            <person name="Ming R."/>
            <person name="Tang H."/>
            <person name="Guyot R."/>
            <person name="Kramer E.M."/>
            <person name="Hu Y."/>
            <person name="Yi X."/>
            <person name="Qi Y."/>
            <person name="Xu X."/>
            <person name="Gao Z."/>
            <person name="Pan H."/>
            <person name="Jian J."/>
            <person name="Tian Y."/>
            <person name="Yue Z."/>
            <person name="Xu Y."/>
        </authorList>
    </citation>
    <scope>NUCLEOTIDE SEQUENCE [LARGE SCALE GENOMIC DNA]</scope>
    <source>
        <strain evidence="3">cv. Dabenzi</strain>
    </source>
</reference>
<dbReference type="Gene3D" id="1.20.1280.50">
    <property type="match status" value="1"/>
</dbReference>
<dbReference type="Gene3D" id="3.80.10.10">
    <property type="entry name" value="Ribonuclease Inhibitor"/>
    <property type="match status" value="1"/>
</dbReference>
<dbReference type="Pfam" id="PF23622">
    <property type="entry name" value="LRR_At1g61320_AtMIF1"/>
    <property type="match status" value="1"/>
</dbReference>
<name>A0A218VWG4_PUNGR</name>
<feature type="domain" description="F-box" evidence="1">
    <location>
        <begin position="7"/>
        <end position="43"/>
    </location>
</feature>
<dbReference type="PANTHER" id="PTHR34145">
    <property type="entry name" value="OS02G0105600 PROTEIN"/>
    <property type="match status" value="1"/>
</dbReference>
<comment type="caution">
    <text evidence="2">The sequence shown here is derived from an EMBL/GenBank/DDBJ whole genome shotgun (WGS) entry which is preliminary data.</text>
</comment>
<proteinExistence type="predicted"/>
<dbReference type="AlphaFoldDB" id="A0A218VWG4"/>
<evidence type="ECO:0000259" key="1">
    <source>
        <dbReference type="PROSITE" id="PS50181"/>
    </source>
</evidence>
<evidence type="ECO:0000313" key="3">
    <source>
        <dbReference type="Proteomes" id="UP000197138"/>
    </source>
</evidence>
<dbReference type="InterPro" id="IPR032675">
    <property type="entry name" value="LRR_dom_sf"/>
</dbReference>
<dbReference type="PANTHER" id="PTHR34145:SF28">
    <property type="entry name" value="F-BOX DOMAIN-CONTAINING PROTEIN"/>
    <property type="match status" value="1"/>
</dbReference>
<gene>
    <name evidence="2" type="ORF">CDL15_Pgr020566</name>
</gene>
<dbReference type="InterPro" id="IPR055357">
    <property type="entry name" value="LRR_At1g61320_AtMIF1"/>
</dbReference>
<dbReference type="PROSITE" id="PS50181">
    <property type="entry name" value="FBOX"/>
    <property type="match status" value="1"/>
</dbReference>
<sequence length="429" mass="49246">MKQNQKPDLISSLPTEILRRITWFLPLREALRTSTLSSSWKDLWAPVPVNFETEDGHLIEKATAQAIVDRFISSCNCSEIRKLCFSCPGNDQELVMVKGGADKELYLQFFQFNKEDTTLARKEYNLVLELGPDWRSLDEFRSLRILHLRSVMFESKDLLSALFSNLERLESLEVVDCRGLQFLEVKDSCKHLRSLKIKGCSDIEEVKLSTPNLRAFSYSGRLPRIEMKIGQSLVEVRLDLTDGLCPNGEFDCEEVLSLLESVKKVEVLTISGWLLRWLCSAGVIFGRLEFCFGKLKELQWVDATFDCPKKDSLSCFLNMSPVLENLHIEVSVIHENFYHHFSFGPTPKQKWIMLVQIDLSRSSVEPPYFHQYWHEPHLWMDCTAVTSGVKALKSLKKVEFVGFTGEEDHSTFIDLLVENASALESMIIM</sequence>
<protein>
    <recommendedName>
        <fullName evidence="1">F-box domain-containing protein</fullName>
    </recommendedName>
</protein>
<accession>A0A218VWG4</accession>
<dbReference type="Pfam" id="PF00646">
    <property type="entry name" value="F-box"/>
    <property type="match status" value="1"/>
</dbReference>
<dbReference type="SUPFAM" id="SSF52047">
    <property type="entry name" value="RNI-like"/>
    <property type="match status" value="1"/>
</dbReference>
<dbReference type="InterPro" id="IPR001810">
    <property type="entry name" value="F-box_dom"/>
</dbReference>